<feature type="transmembrane region" description="Helical" evidence="1">
    <location>
        <begin position="12"/>
        <end position="33"/>
    </location>
</feature>
<gene>
    <name evidence="2" type="ORF">ESCNG_230012</name>
</gene>
<evidence type="ECO:0000313" key="2">
    <source>
        <dbReference type="EMBL" id="SCW12239.1"/>
    </source>
</evidence>
<protein>
    <submittedName>
        <fullName evidence="2">Uncharacterized protein</fullName>
    </submittedName>
</protein>
<name>A0AB74EPW5_NEIGO</name>
<keyword evidence="1" id="KW-0812">Transmembrane</keyword>
<comment type="caution">
    <text evidence="2">The sequence shown here is derived from an EMBL/GenBank/DDBJ whole genome shotgun (WGS) entry which is preliminary data.</text>
</comment>
<evidence type="ECO:0000256" key="1">
    <source>
        <dbReference type="SAM" id="Phobius"/>
    </source>
</evidence>
<reference evidence="2 3" key="1">
    <citation type="submission" date="2016-09" db="EMBL/GenBank/DDBJ databases">
        <authorList>
            <person name="Kumanski S."/>
            <person name="Beatrice B."/>
        </authorList>
    </citation>
    <scope>NUCLEOTIDE SEQUENCE [LARGE SCALE GENOMIC DNA]</scope>
    <source>
        <strain evidence="2">Mankind</strain>
    </source>
</reference>
<dbReference type="RefSeq" id="WP_154246045.1">
    <property type="nucleotide sequence ID" value="NZ_BLTM01000042.1"/>
</dbReference>
<keyword evidence="1" id="KW-1133">Transmembrane helix</keyword>
<proteinExistence type="predicted"/>
<dbReference type="Proteomes" id="UP000182484">
    <property type="component" value="Unassembled WGS sequence"/>
</dbReference>
<dbReference type="EMBL" id="FMTB01000016">
    <property type="protein sequence ID" value="SCW12239.1"/>
    <property type="molecule type" value="Genomic_DNA"/>
</dbReference>
<dbReference type="AlphaFoldDB" id="A0AB74EPW5"/>
<sequence>MPSETIFRRHFSLILLGEWLTLNVSTFIIQFIGASDADTGKAPPKRGLYRE</sequence>
<keyword evidence="1" id="KW-0472">Membrane</keyword>
<accession>A0AB74EPW5</accession>
<evidence type="ECO:0000313" key="3">
    <source>
        <dbReference type="Proteomes" id="UP000182484"/>
    </source>
</evidence>
<organism evidence="2 3">
    <name type="scientific">Neisseria gonorrhoeae</name>
    <dbReference type="NCBI Taxonomy" id="485"/>
    <lineage>
        <taxon>Bacteria</taxon>
        <taxon>Pseudomonadati</taxon>
        <taxon>Pseudomonadota</taxon>
        <taxon>Betaproteobacteria</taxon>
        <taxon>Neisseriales</taxon>
        <taxon>Neisseriaceae</taxon>
        <taxon>Neisseria</taxon>
    </lineage>
</organism>